<name>A0ABP4W2W4_9MICO</name>
<comment type="caution">
    <text evidence="3">The sequence shown here is derived from an EMBL/GenBank/DDBJ whole genome shotgun (WGS) entry which is preliminary data.</text>
</comment>
<dbReference type="GO" id="GO:0016787">
    <property type="term" value="F:hydrolase activity"/>
    <property type="evidence" value="ECO:0007669"/>
    <property type="project" value="UniProtKB-KW"/>
</dbReference>
<reference evidence="4" key="1">
    <citation type="journal article" date="2019" name="Int. J. Syst. Evol. Microbiol.">
        <title>The Global Catalogue of Microorganisms (GCM) 10K type strain sequencing project: providing services to taxonomists for standard genome sequencing and annotation.</title>
        <authorList>
            <consortium name="The Broad Institute Genomics Platform"/>
            <consortium name="The Broad Institute Genome Sequencing Center for Infectious Disease"/>
            <person name="Wu L."/>
            <person name="Ma J."/>
        </authorList>
    </citation>
    <scope>NUCLEOTIDE SEQUENCE [LARGE SCALE GENOMIC DNA]</scope>
    <source>
        <strain evidence="4">JCM 15591</strain>
    </source>
</reference>
<evidence type="ECO:0000313" key="4">
    <source>
        <dbReference type="Proteomes" id="UP001501475"/>
    </source>
</evidence>
<gene>
    <name evidence="3" type="ORF">GCM10009810_00470</name>
</gene>
<dbReference type="InterPro" id="IPR036526">
    <property type="entry name" value="C-N_Hydrolase_sf"/>
</dbReference>
<dbReference type="PANTHER" id="PTHR23088:SF27">
    <property type="entry name" value="DEAMINATED GLUTATHIONE AMIDASE"/>
    <property type="match status" value="1"/>
</dbReference>
<dbReference type="SUPFAM" id="SSF56317">
    <property type="entry name" value="Carbon-nitrogen hydrolase"/>
    <property type="match status" value="1"/>
</dbReference>
<protein>
    <submittedName>
        <fullName evidence="3">Carbon-nitrogen hydrolase family protein</fullName>
    </submittedName>
</protein>
<proteinExistence type="inferred from homology"/>
<feature type="domain" description="CN hydrolase" evidence="2">
    <location>
        <begin position="7"/>
        <end position="240"/>
    </location>
</feature>
<organism evidence="3 4">
    <name type="scientific">Nostocoides vanveenii</name>
    <dbReference type="NCBI Taxonomy" id="330835"/>
    <lineage>
        <taxon>Bacteria</taxon>
        <taxon>Bacillati</taxon>
        <taxon>Actinomycetota</taxon>
        <taxon>Actinomycetes</taxon>
        <taxon>Micrococcales</taxon>
        <taxon>Intrasporangiaceae</taxon>
        <taxon>Nostocoides</taxon>
    </lineage>
</organism>
<evidence type="ECO:0000313" key="3">
    <source>
        <dbReference type="EMBL" id="GAA1743612.1"/>
    </source>
</evidence>
<evidence type="ECO:0000256" key="1">
    <source>
        <dbReference type="ARBA" id="ARBA00010613"/>
    </source>
</evidence>
<keyword evidence="4" id="KW-1185">Reference proteome</keyword>
<dbReference type="PANTHER" id="PTHR23088">
    <property type="entry name" value="NITRILASE-RELATED"/>
    <property type="match status" value="1"/>
</dbReference>
<dbReference type="InterPro" id="IPR003010">
    <property type="entry name" value="C-N_Hydrolase"/>
</dbReference>
<dbReference type="Proteomes" id="UP001501475">
    <property type="component" value="Unassembled WGS sequence"/>
</dbReference>
<evidence type="ECO:0000259" key="2">
    <source>
        <dbReference type="PROSITE" id="PS50263"/>
    </source>
</evidence>
<dbReference type="GO" id="GO:0003677">
    <property type="term" value="F:DNA binding"/>
    <property type="evidence" value="ECO:0007669"/>
    <property type="project" value="UniProtKB-KW"/>
</dbReference>
<dbReference type="Pfam" id="PF00795">
    <property type="entry name" value="CN_hydrolase"/>
    <property type="match status" value="1"/>
</dbReference>
<sequence length="268" mass="29093">MSLMARAAVAVWQMAPTVGNRRANLARLAGAAGTARARGATILVTPELSLTGYDIGALTDDDTDPELLTDLSRIAHNTGLALVVGLALRQDHQTWNCSAIVDRTGDLRGVYRKMHLFGDLDRSRFCSGTDGPLVVDVDGITVGTLICYDIEFPEPARLAALAGAQLLAIPTANMTPWHFINEHVIPVRAFENQFYVAYANHHGTEGGTTYVGSSTIAAPEGATVRAGEDDEALILMTIDTDDLAQRRREATYLIDRRPELYDRLSQEN</sequence>
<comment type="similarity">
    <text evidence="1">Belongs to the carbon-nitrogen hydrolase superfamily. NIT1/NIT2 family.</text>
</comment>
<dbReference type="PROSITE" id="PS50263">
    <property type="entry name" value="CN_HYDROLASE"/>
    <property type="match status" value="1"/>
</dbReference>
<dbReference type="EMBL" id="BAAAPN010000002">
    <property type="protein sequence ID" value="GAA1743612.1"/>
    <property type="molecule type" value="Genomic_DNA"/>
</dbReference>
<accession>A0ABP4W2W4</accession>
<dbReference type="Gene3D" id="3.60.110.10">
    <property type="entry name" value="Carbon-nitrogen hydrolase"/>
    <property type="match status" value="1"/>
</dbReference>
<dbReference type="InterPro" id="IPR001110">
    <property type="entry name" value="UPF0012_CS"/>
</dbReference>
<keyword evidence="3" id="KW-0238">DNA-binding</keyword>
<dbReference type="PROSITE" id="PS01227">
    <property type="entry name" value="UPF0012"/>
    <property type="match status" value="1"/>
</dbReference>
<keyword evidence="3" id="KW-0378">Hydrolase</keyword>